<dbReference type="InterPro" id="IPR036179">
    <property type="entry name" value="Ig-like_dom_sf"/>
</dbReference>
<dbReference type="SMART" id="SM00409">
    <property type="entry name" value="IG"/>
    <property type="match status" value="2"/>
</dbReference>
<evidence type="ECO:0000313" key="4">
    <source>
        <dbReference type="Ensembl" id="ENSCCRP00000006163.2"/>
    </source>
</evidence>
<evidence type="ECO:0000256" key="1">
    <source>
        <dbReference type="SAM" id="Phobius"/>
    </source>
</evidence>
<keyword evidence="5" id="KW-1185">Reference proteome</keyword>
<dbReference type="PANTHER" id="PTHR21063:SF4">
    <property type="entry name" value="CD48 ANTIGEN-RELATED"/>
    <property type="match status" value="1"/>
</dbReference>
<organism evidence="4 5">
    <name type="scientific">Cyprinus carpio carpio</name>
    <dbReference type="NCBI Taxonomy" id="630221"/>
    <lineage>
        <taxon>Eukaryota</taxon>
        <taxon>Metazoa</taxon>
        <taxon>Chordata</taxon>
        <taxon>Craniata</taxon>
        <taxon>Vertebrata</taxon>
        <taxon>Euteleostomi</taxon>
        <taxon>Actinopterygii</taxon>
        <taxon>Neopterygii</taxon>
        <taxon>Teleostei</taxon>
        <taxon>Ostariophysi</taxon>
        <taxon>Cypriniformes</taxon>
        <taxon>Cyprinidae</taxon>
        <taxon>Cyprininae</taxon>
        <taxon>Cyprinus</taxon>
    </lineage>
</organism>
<feature type="domain" description="Immunoglobulin" evidence="3">
    <location>
        <begin position="22"/>
        <end position="127"/>
    </location>
</feature>
<feature type="transmembrane region" description="Helical" evidence="1">
    <location>
        <begin position="233"/>
        <end position="258"/>
    </location>
</feature>
<evidence type="ECO:0000313" key="5">
    <source>
        <dbReference type="Proteomes" id="UP001108240"/>
    </source>
</evidence>
<feature type="signal peptide" evidence="2">
    <location>
        <begin position="1"/>
        <end position="19"/>
    </location>
</feature>
<dbReference type="Ensembl" id="ENSCCRT00000006788.2">
    <property type="protein sequence ID" value="ENSCCRP00000006163.2"/>
    <property type="gene ID" value="ENSCCRG00000055432.1"/>
</dbReference>
<dbReference type="PANTHER" id="PTHR21063">
    <property type="entry name" value="LFA-3"/>
    <property type="match status" value="1"/>
</dbReference>
<dbReference type="OMA" id="DQHESIH"/>
<keyword evidence="1" id="KW-0812">Transmembrane</keyword>
<proteinExistence type="predicted"/>
<dbReference type="SUPFAM" id="SSF48726">
    <property type="entry name" value="Immunoglobulin"/>
    <property type="match status" value="2"/>
</dbReference>
<feature type="chain" id="PRO_5039951163" evidence="2">
    <location>
        <begin position="20"/>
        <end position="292"/>
    </location>
</feature>
<dbReference type="Proteomes" id="UP001108240">
    <property type="component" value="Unplaced"/>
</dbReference>
<dbReference type="InterPro" id="IPR003599">
    <property type="entry name" value="Ig_sub"/>
</dbReference>
<dbReference type="Pfam" id="PF07686">
    <property type="entry name" value="V-set"/>
    <property type="match status" value="1"/>
</dbReference>
<dbReference type="AlphaFoldDB" id="A0A8C0Y830"/>
<name>A0A8C0Y830_CYPCA</name>
<dbReference type="Gene3D" id="2.60.40.10">
    <property type="entry name" value="Immunoglobulins"/>
    <property type="match status" value="2"/>
</dbReference>
<dbReference type="InterPro" id="IPR013783">
    <property type="entry name" value="Ig-like_fold"/>
</dbReference>
<dbReference type="GeneTree" id="ENSGT01050000244806"/>
<dbReference type="InterPro" id="IPR013106">
    <property type="entry name" value="Ig_V-set"/>
</dbReference>
<accession>A0A8C0Y830</accession>
<evidence type="ECO:0000256" key="2">
    <source>
        <dbReference type="SAM" id="SignalP"/>
    </source>
</evidence>
<keyword evidence="1" id="KW-1133">Transmembrane helix</keyword>
<keyword evidence="1" id="KW-0472">Membrane</keyword>
<keyword evidence="2" id="KW-0732">Signal</keyword>
<reference evidence="4" key="2">
    <citation type="submission" date="2025-09" db="UniProtKB">
        <authorList>
            <consortium name="Ensembl"/>
        </authorList>
    </citation>
    <scope>IDENTIFICATION</scope>
</reference>
<feature type="domain" description="Immunoglobulin" evidence="3">
    <location>
        <begin position="130"/>
        <end position="231"/>
    </location>
</feature>
<evidence type="ECO:0000259" key="3">
    <source>
        <dbReference type="SMART" id="SM00409"/>
    </source>
</evidence>
<reference evidence="4" key="1">
    <citation type="submission" date="2025-08" db="UniProtKB">
        <authorList>
            <consortium name="Ensembl"/>
        </authorList>
    </citation>
    <scope>IDENTIFICATION</scope>
</reference>
<sequence>MRNHSLLLWVLLFVDGVFGAAEVSVSVMKGDSVTLHTDVSELQSDDIIEWMCEDNLIIAEVKNNKYEIKNNIPTNGVPDRSYEGRLELDHKTGSLTIKNITSQHEGTYILDIRGRHLISKNFTVTVHDGVKNISVKKGESVTLRTGVIDIQRYDWILWKFEDHLIAEINKETNQFILYDSSDKRFKDRLQPNEKTGSLTISDSETTDSGHYHLHMSSSTYTLQRIISVTVKGLSSIVIAVISVTVALVVAVALMIYCWCRSRQRSFGEDQLNQSQDQHESIHDSITTLTIYT</sequence>
<protein>
    <submittedName>
        <fullName evidence="4">Si:dkey-182g1.6</fullName>
    </submittedName>
</protein>